<dbReference type="EMBL" id="PVXL01000076">
    <property type="protein sequence ID" value="PRR69218.1"/>
    <property type="molecule type" value="Genomic_DNA"/>
</dbReference>
<protein>
    <submittedName>
        <fullName evidence="2">Uncharacterized protein</fullName>
    </submittedName>
</protein>
<evidence type="ECO:0000313" key="2">
    <source>
        <dbReference type="EMBL" id="PRR69218.1"/>
    </source>
</evidence>
<feature type="compositionally biased region" description="Basic residues" evidence="1">
    <location>
        <begin position="84"/>
        <end position="98"/>
    </location>
</feature>
<gene>
    <name evidence="2" type="ORF">MOST_30980</name>
</gene>
<evidence type="ECO:0000256" key="1">
    <source>
        <dbReference type="SAM" id="MobiDB-lite"/>
    </source>
</evidence>
<organism evidence="2 3">
    <name type="scientific">Neomoorella stamsii</name>
    <dbReference type="NCBI Taxonomy" id="1266720"/>
    <lineage>
        <taxon>Bacteria</taxon>
        <taxon>Bacillati</taxon>
        <taxon>Bacillota</taxon>
        <taxon>Clostridia</taxon>
        <taxon>Neomoorellales</taxon>
        <taxon>Neomoorellaceae</taxon>
        <taxon>Neomoorella</taxon>
    </lineage>
</organism>
<keyword evidence="3" id="KW-1185">Reference proteome</keyword>
<accession>A0A9X7P4S4</accession>
<reference evidence="2 3" key="1">
    <citation type="submission" date="2018-03" db="EMBL/GenBank/DDBJ databases">
        <title>Genome sequence of Moorella stamsii DSM 26217.</title>
        <authorList>
            <person name="Poehlein A."/>
            <person name="Daniel R."/>
        </authorList>
    </citation>
    <scope>NUCLEOTIDE SEQUENCE [LARGE SCALE GENOMIC DNA]</scope>
    <source>
        <strain evidence="3">DSM 26217</strain>
    </source>
</reference>
<dbReference type="Proteomes" id="UP000239430">
    <property type="component" value="Unassembled WGS sequence"/>
</dbReference>
<comment type="caution">
    <text evidence="2">The sequence shown here is derived from an EMBL/GenBank/DDBJ whole genome shotgun (WGS) entry which is preliminary data.</text>
</comment>
<name>A0A9X7P4S4_9FIRM</name>
<feature type="region of interest" description="Disordered" evidence="1">
    <location>
        <begin position="77"/>
        <end position="98"/>
    </location>
</feature>
<evidence type="ECO:0000313" key="3">
    <source>
        <dbReference type="Proteomes" id="UP000239430"/>
    </source>
</evidence>
<sequence length="98" mass="10657">MAKSKNTTTPGLTGLVDVLSPQALDFGARQITIGEQVARVLVITDYPPRVGPAWLARVAGMTGVVASIHVRYPYRPGEPGIKHQPGHRRVHRKVRAGR</sequence>
<dbReference type="AlphaFoldDB" id="A0A9X7P4S4"/>
<proteinExistence type="predicted"/>